<dbReference type="RefSeq" id="XP_029224944.1">
    <property type="nucleotide sequence ID" value="XM_029374931.1"/>
</dbReference>
<dbReference type="AlphaFoldDB" id="A0A422NEP8"/>
<sequence>MSSCGVDGILALDERGANCCCRPFSSGSHSGVGHVAGLQVVYICIYSQCRGTPKFLRGHFAGGRVGPCVCRVGASIGGACVGAALCVCECAGALRRGTLVSSGCVAAPAVTQLQGATCRQQTALPRAEEEEEEGESFGLERVRNEEKKKEAAVWLAQEARGLAASRKST</sequence>
<name>A0A422NEP8_9TRYP</name>
<keyword evidence="3" id="KW-1185">Reference proteome</keyword>
<reference evidence="2 3" key="1">
    <citation type="journal article" date="2018" name="BMC Genomics">
        <title>Genomic comparison of Trypanosoma conorhini and Trypanosoma rangeli to Trypanosoma cruzi strains of high and low virulence.</title>
        <authorList>
            <person name="Bradwell K.R."/>
            <person name="Koparde V.N."/>
            <person name="Matveyev A.V."/>
            <person name="Serrano M.G."/>
            <person name="Alves J.M."/>
            <person name="Parikh H."/>
            <person name="Huang B."/>
            <person name="Lee V."/>
            <person name="Espinosa-Alvarez O."/>
            <person name="Ortiz P.A."/>
            <person name="Costa-Martins A.G."/>
            <person name="Teixeira M.M."/>
            <person name="Buck G.A."/>
        </authorList>
    </citation>
    <scope>NUCLEOTIDE SEQUENCE [LARGE SCALE GENOMIC DNA]</scope>
    <source>
        <strain evidence="2 3">025E</strain>
    </source>
</reference>
<organism evidence="2 3">
    <name type="scientific">Trypanosoma conorhini</name>
    <dbReference type="NCBI Taxonomy" id="83891"/>
    <lineage>
        <taxon>Eukaryota</taxon>
        <taxon>Discoba</taxon>
        <taxon>Euglenozoa</taxon>
        <taxon>Kinetoplastea</taxon>
        <taxon>Metakinetoplastina</taxon>
        <taxon>Trypanosomatida</taxon>
        <taxon>Trypanosomatidae</taxon>
        <taxon>Trypanosoma</taxon>
    </lineage>
</organism>
<dbReference type="Proteomes" id="UP000284403">
    <property type="component" value="Unassembled WGS sequence"/>
</dbReference>
<dbReference type="GeneID" id="40321685"/>
<comment type="caution">
    <text evidence="2">The sequence shown here is derived from an EMBL/GenBank/DDBJ whole genome shotgun (WGS) entry which is preliminary data.</text>
</comment>
<evidence type="ECO:0000313" key="2">
    <source>
        <dbReference type="EMBL" id="RNF03936.1"/>
    </source>
</evidence>
<feature type="region of interest" description="Disordered" evidence="1">
    <location>
        <begin position="124"/>
        <end position="146"/>
    </location>
</feature>
<accession>A0A422NEP8</accession>
<proteinExistence type="predicted"/>
<dbReference type="EMBL" id="MKKU01000699">
    <property type="protein sequence ID" value="RNF03936.1"/>
    <property type="molecule type" value="Genomic_DNA"/>
</dbReference>
<evidence type="ECO:0000256" key="1">
    <source>
        <dbReference type="SAM" id="MobiDB-lite"/>
    </source>
</evidence>
<gene>
    <name evidence="2" type="ORF">Tco025E_08074</name>
</gene>
<evidence type="ECO:0000313" key="3">
    <source>
        <dbReference type="Proteomes" id="UP000284403"/>
    </source>
</evidence>
<protein>
    <submittedName>
        <fullName evidence="2">Uncharacterized protein</fullName>
    </submittedName>
</protein>